<evidence type="ECO:0000313" key="4">
    <source>
        <dbReference type="Proteomes" id="UP000584663"/>
    </source>
</evidence>
<dbReference type="RefSeq" id="WP_056431661.1">
    <property type="nucleotide sequence ID" value="NZ_JACHNX010000009.1"/>
</dbReference>
<comment type="caution">
    <text evidence="3">The sequence shown here is derived from an EMBL/GenBank/DDBJ whole genome shotgun (WGS) entry which is preliminary data.</text>
</comment>
<name>A0AA41A1W8_9SPHN</name>
<reference evidence="2 4" key="1">
    <citation type="submission" date="2020-08" db="EMBL/GenBank/DDBJ databases">
        <title>Genomic Encyclopedia of Type Strains, Phase IV (KMG-IV): sequencing the most valuable type-strain genomes for metagenomic binning, comparative biology and taxonomic classification.</title>
        <authorList>
            <person name="Goeker M."/>
        </authorList>
    </citation>
    <scope>NUCLEOTIDE SEQUENCE [LARGE SCALE GENOMIC DNA]</scope>
    <source>
        <strain evidence="2 4">DSM 14562</strain>
    </source>
</reference>
<feature type="domain" description="BLUF" evidence="1">
    <location>
        <begin position="7"/>
        <end position="98"/>
    </location>
</feature>
<dbReference type="EMBL" id="JACHNX010000009">
    <property type="protein sequence ID" value="MBB4610210.1"/>
    <property type="molecule type" value="Genomic_DNA"/>
</dbReference>
<dbReference type="PROSITE" id="PS50925">
    <property type="entry name" value="BLUF"/>
    <property type="match status" value="1"/>
</dbReference>
<dbReference type="Proteomes" id="UP000584663">
    <property type="component" value="Unassembled WGS sequence"/>
</dbReference>
<proteinExistence type="predicted"/>
<dbReference type="InterPro" id="IPR007024">
    <property type="entry name" value="BLUF_domain"/>
</dbReference>
<evidence type="ECO:0000313" key="2">
    <source>
        <dbReference type="EMBL" id="MBB4610210.1"/>
    </source>
</evidence>
<dbReference type="AlphaFoldDB" id="A0AA41A1W8"/>
<dbReference type="InterPro" id="IPR036046">
    <property type="entry name" value="Acylphosphatase-like_dom_sf"/>
</dbReference>
<dbReference type="SMART" id="SM01034">
    <property type="entry name" value="BLUF"/>
    <property type="match status" value="1"/>
</dbReference>
<keyword evidence="4" id="KW-1185">Reference proteome</keyword>
<reference evidence="3" key="2">
    <citation type="submission" date="2021-01" db="EMBL/GenBank/DDBJ databases">
        <title>Genome Sequencing of Type Strains.</title>
        <authorList>
            <person name="Lemaire J.F."/>
            <person name="Inderbitzin P."/>
            <person name="Collins S.B."/>
            <person name="Wespe N."/>
            <person name="Knight-Connoni V."/>
        </authorList>
    </citation>
    <scope>NUCLEOTIDE SEQUENCE</scope>
    <source>
        <strain evidence="3">DSM 14562</strain>
    </source>
</reference>
<protein>
    <submittedName>
        <fullName evidence="3">BLUF domain-containing protein</fullName>
    </submittedName>
</protein>
<evidence type="ECO:0000259" key="1">
    <source>
        <dbReference type="PROSITE" id="PS50925"/>
    </source>
</evidence>
<accession>A0AA41A1W8</accession>
<sequence>MIHVSAFRRVIYTSRAVGDDERADHQAILSASRRNNGMDGISGLLWIGDGEYRQLLEGPADSVRETLSRIMRDPRHADIRILDDRMTDGLEFGEWAMAGLPGDQPAEAAERLRLLLRNADPTIRQFFPVD</sequence>
<evidence type="ECO:0000313" key="3">
    <source>
        <dbReference type="EMBL" id="MBN3560496.1"/>
    </source>
</evidence>
<dbReference type="SUPFAM" id="SSF54975">
    <property type="entry name" value="Acylphosphatase/BLUF domain-like"/>
    <property type="match status" value="1"/>
</dbReference>
<organism evidence="3 5">
    <name type="scientific">Sphingomonas yabuuchiae</name>
    <dbReference type="NCBI Taxonomy" id="172044"/>
    <lineage>
        <taxon>Bacteria</taxon>
        <taxon>Pseudomonadati</taxon>
        <taxon>Pseudomonadota</taxon>
        <taxon>Alphaproteobacteria</taxon>
        <taxon>Sphingomonadales</taxon>
        <taxon>Sphingomonadaceae</taxon>
        <taxon>Sphingomonas</taxon>
    </lineage>
</organism>
<dbReference type="Pfam" id="PF04940">
    <property type="entry name" value="BLUF"/>
    <property type="match status" value="1"/>
</dbReference>
<dbReference type="GO" id="GO:0009882">
    <property type="term" value="F:blue light photoreceptor activity"/>
    <property type="evidence" value="ECO:0007669"/>
    <property type="project" value="InterPro"/>
</dbReference>
<dbReference type="GO" id="GO:0071949">
    <property type="term" value="F:FAD binding"/>
    <property type="evidence" value="ECO:0007669"/>
    <property type="project" value="InterPro"/>
</dbReference>
<dbReference type="EMBL" id="JAFHKU010000135">
    <property type="protein sequence ID" value="MBN3560496.1"/>
    <property type="molecule type" value="Genomic_DNA"/>
</dbReference>
<gene>
    <name evidence="2" type="ORF">GGQ89_002440</name>
    <name evidence="3" type="ORF">JYA60_19920</name>
</gene>
<evidence type="ECO:0000313" key="5">
    <source>
        <dbReference type="Proteomes" id="UP000704529"/>
    </source>
</evidence>
<dbReference type="Gene3D" id="3.30.70.100">
    <property type="match status" value="1"/>
</dbReference>
<dbReference type="Proteomes" id="UP000704529">
    <property type="component" value="Unassembled WGS sequence"/>
</dbReference>